<dbReference type="EMBL" id="MFFM01000042">
    <property type="protein sequence ID" value="OGF09327.1"/>
    <property type="molecule type" value="Genomic_DNA"/>
</dbReference>
<reference evidence="1 2" key="1">
    <citation type="journal article" date="2016" name="Nat. Commun.">
        <title>Thousands of microbial genomes shed light on interconnected biogeochemical processes in an aquifer system.</title>
        <authorList>
            <person name="Anantharaman K."/>
            <person name="Brown C.T."/>
            <person name="Hug L.A."/>
            <person name="Sharon I."/>
            <person name="Castelle C.J."/>
            <person name="Probst A.J."/>
            <person name="Thomas B.C."/>
            <person name="Singh A."/>
            <person name="Wilkins M.J."/>
            <person name="Karaoz U."/>
            <person name="Brodie E.L."/>
            <person name="Williams K.H."/>
            <person name="Hubbard S.S."/>
            <person name="Banfield J.F."/>
        </authorList>
    </citation>
    <scope>NUCLEOTIDE SEQUENCE [LARGE SCALE GENOMIC DNA]</scope>
</reference>
<organism evidence="1 2">
    <name type="scientific">Candidatus Edwardsbacteria bacterium GWF2_54_11</name>
    <dbReference type="NCBI Taxonomy" id="1817851"/>
    <lineage>
        <taxon>Bacteria</taxon>
        <taxon>Candidatus Edwardsiibacteriota</taxon>
    </lineage>
</organism>
<dbReference type="AlphaFoldDB" id="A0A1F5R4C9"/>
<accession>A0A1F5R4C9</accession>
<evidence type="ECO:0000313" key="2">
    <source>
        <dbReference type="Proteomes" id="UP000177230"/>
    </source>
</evidence>
<sequence length="207" mass="23639">MDMLSGGGFSLTSAQNDGVKNPPDTSWHYDTATHWWWQTFSAQYRWGVHLMPDPWSDTLVVNPDSLEFKYEWLDTTAYNFTYYYTIGWQTKPNTVHGLWKYDIPYYVLGVNYGYYWHMNFDNVGVNDHSGHFVYSGTYPVAVTTGYVMAAITGEITLIADGSGDGKVSAGGVEFCRMHFYADGVSPRGYYTLLSENWAIQHTFDSKK</sequence>
<gene>
    <name evidence="1" type="ORF">A2024_08560</name>
</gene>
<evidence type="ECO:0000313" key="1">
    <source>
        <dbReference type="EMBL" id="OGF09327.1"/>
    </source>
</evidence>
<proteinExistence type="predicted"/>
<dbReference type="Proteomes" id="UP000177230">
    <property type="component" value="Unassembled WGS sequence"/>
</dbReference>
<protein>
    <submittedName>
        <fullName evidence="1">Uncharacterized protein</fullName>
    </submittedName>
</protein>
<name>A0A1F5R4C9_9BACT</name>
<comment type="caution">
    <text evidence="1">The sequence shown here is derived from an EMBL/GenBank/DDBJ whole genome shotgun (WGS) entry which is preliminary data.</text>
</comment>